<feature type="domain" description="Protein kinase" evidence="7">
    <location>
        <begin position="90"/>
        <end position="349"/>
    </location>
</feature>
<evidence type="ECO:0000313" key="8">
    <source>
        <dbReference type="EMBL" id="KAA6378445.1"/>
    </source>
</evidence>
<evidence type="ECO:0000256" key="4">
    <source>
        <dbReference type="ARBA" id="ARBA00022777"/>
    </source>
</evidence>
<dbReference type="PROSITE" id="PS00108">
    <property type="entry name" value="PROTEIN_KINASE_ST"/>
    <property type="match status" value="1"/>
</dbReference>
<comment type="caution">
    <text evidence="8">The sequence shown here is derived from an EMBL/GenBank/DDBJ whole genome shotgun (WGS) entry which is preliminary data.</text>
</comment>
<evidence type="ECO:0000256" key="5">
    <source>
        <dbReference type="ARBA" id="ARBA00022840"/>
    </source>
</evidence>
<dbReference type="InterPro" id="IPR008271">
    <property type="entry name" value="Ser/Thr_kinase_AS"/>
</dbReference>
<dbReference type="InterPro" id="IPR001245">
    <property type="entry name" value="Ser-Thr/Tyr_kinase_cat_dom"/>
</dbReference>
<keyword evidence="1" id="KW-0723">Serine/threonine-protein kinase</keyword>
<evidence type="ECO:0000313" key="9">
    <source>
        <dbReference type="Proteomes" id="UP000324800"/>
    </source>
</evidence>
<dbReference type="Pfam" id="PF00069">
    <property type="entry name" value="Pkinase"/>
    <property type="match status" value="1"/>
</dbReference>
<dbReference type="SMART" id="SM00220">
    <property type="entry name" value="S_TKc"/>
    <property type="match status" value="1"/>
</dbReference>
<accession>A0A5J4V827</accession>
<dbReference type="PANTHER" id="PTHR11584">
    <property type="entry name" value="SERINE/THREONINE PROTEIN KINASE"/>
    <property type="match status" value="1"/>
</dbReference>
<dbReference type="InterPro" id="IPR011009">
    <property type="entry name" value="Kinase-like_dom_sf"/>
</dbReference>
<feature type="region of interest" description="Disordered" evidence="6">
    <location>
        <begin position="27"/>
        <end position="48"/>
    </location>
</feature>
<organism evidence="8 9">
    <name type="scientific">Streblomastix strix</name>
    <dbReference type="NCBI Taxonomy" id="222440"/>
    <lineage>
        <taxon>Eukaryota</taxon>
        <taxon>Metamonada</taxon>
        <taxon>Preaxostyla</taxon>
        <taxon>Oxymonadida</taxon>
        <taxon>Streblomastigidae</taxon>
        <taxon>Streblomastix</taxon>
    </lineage>
</organism>
<proteinExistence type="predicted"/>
<dbReference type="OrthoDB" id="266718at2759"/>
<protein>
    <submittedName>
        <fullName evidence="8">Putative Mitogen-activated protein kinase kinase kinase A</fullName>
    </submittedName>
</protein>
<sequence length="366" mass="40770">MAGFGGTVDDFSKAFMSTPTAYSSIVITNPDLPPPASASTREEENEGLLDNSSYKVDHLHVSQFPAGQQTQLARNQTLEPPKPLQEQLFLKRGDIIGRGSFGTVYRCLDLKTGRMLADKEFVFETGVADQQIANAEREIQIMQNLKHPNIVMYMGCQRDGNTLDVFQEFVTGGSIARLLSNFGVFPEPLAQVYTHQILEGLAYLHDHKIVHRDIKSANCLVAGEGIVKLADFGCSKTIETVMSSGQGCATLCGTPHYMAPEVIRQQRNVGRRSDIWSLGCTVIEMITGKPPYADIKNATACIFKIASTNETPPIPNFCSQELTDFLRRCFVRDPLKRATARELLQHPFLSRTYDEDWYTREIPELA</sequence>
<dbReference type="Proteomes" id="UP000324800">
    <property type="component" value="Unassembled WGS sequence"/>
</dbReference>
<keyword evidence="4 8" id="KW-0418">Kinase</keyword>
<reference evidence="8 9" key="1">
    <citation type="submission" date="2019-03" db="EMBL/GenBank/DDBJ databases">
        <title>Single cell metagenomics reveals metabolic interactions within the superorganism composed of flagellate Streblomastix strix and complex community of Bacteroidetes bacteria on its surface.</title>
        <authorList>
            <person name="Treitli S.C."/>
            <person name="Kolisko M."/>
            <person name="Husnik F."/>
            <person name="Keeling P."/>
            <person name="Hampl V."/>
        </authorList>
    </citation>
    <scope>NUCLEOTIDE SEQUENCE [LARGE SCALE GENOMIC DNA]</scope>
    <source>
        <strain evidence="8">ST1C</strain>
    </source>
</reference>
<evidence type="ECO:0000256" key="2">
    <source>
        <dbReference type="ARBA" id="ARBA00022679"/>
    </source>
</evidence>
<keyword evidence="5" id="KW-0067">ATP-binding</keyword>
<evidence type="ECO:0000256" key="1">
    <source>
        <dbReference type="ARBA" id="ARBA00022527"/>
    </source>
</evidence>
<dbReference type="GO" id="GO:0004674">
    <property type="term" value="F:protein serine/threonine kinase activity"/>
    <property type="evidence" value="ECO:0007669"/>
    <property type="project" value="UniProtKB-KW"/>
</dbReference>
<name>A0A5J4V827_9EUKA</name>
<dbReference type="AlphaFoldDB" id="A0A5J4V827"/>
<dbReference type="PROSITE" id="PS50011">
    <property type="entry name" value="PROTEIN_KINASE_DOM"/>
    <property type="match status" value="1"/>
</dbReference>
<dbReference type="PANTHER" id="PTHR11584:SF369">
    <property type="entry name" value="MITOGEN-ACTIVATED PROTEIN KINASE KINASE KINASE 19-RELATED"/>
    <property type="match status" value="1"/>
</dbReference>
<dbReference type="InterPro" id="IPR000719">
    <property type="entry name" value="Prot_kinase_dom"/>
</dbReference>
<keyword evidence="3" id="KW-0547">Nucleotide-binding</keyword>
<dbReference type="SUPFAM" id="SSF56112">
    <property type="entry name" value="Protein kinase-like (PK-like)"/>
    <property type="match status" value="1"/>
</dbReference>
<dbReference type="PRINTS" id="PR00109">
    <property type="entry name" value="TYRKINASE"/>
</dbReference>
<gene>
    <name evidence="8" type="ORF">EZS28_026030</name>
</gene>
<dbReference type="CDD" id="cd06606">
    <property type="entry name" value="STKc_MAPKKK"/>
    <property type="match status" value="1"/>
</dbReference>
<dbReference type="EMBL" id="SNRW01009140">
    <property type="protein sequence ID" value="KAA6378445.1"/>
    <property type="molecule type" value="Genomic_DNA"/>
</dbReference>
<dbReference type="Gene3D" id="1.10.510.10">
    <property type="entry name" value="Transferase(Phosphotransferase) domain 1"/>
    <property type="match status" value="1"/>
</dbReference>
<evidence type="ECO:0000259" key="7">
    <source>
        <dbReference type="PROSITE" id="PS50011"/>
    </source>
</evidence>
<evidence type="ECO:0000256" key="6">
    <source>
        <dbReference type="SAM" id="MobiDB-lite"/>
    </source>
</evidence>
<evidence type="ECO:0000256" key="3">
    <source>
        <dbReference type="ARBA" id="ARBA00022741"/>
    </source>
</evidence>
<dbReference type="GO" id="GO:0005524">
    <property type="term" value="F:ATP binding"/>
    <property type="evidence" value="ECO:0007669"/>
    <property type="project" value="UniProtKB-KW"/>
</dbReference>
<keyword evidence="2" id="KW-0808">Transferase</keyword>